<dbReference type="InterPro" id="IPR027039">
    <property type="entry name" value="Crtac1"/>
</dbReference>
<sequence length="1200" mass="133284">MRLFTYAFSFAVLLCLLPGCSPTPPSDALFKRLSADRTGIAFANTVTEDDSLNIFNFPYLYNGGGVAVADFNGDSLPDLYFSGNQVESALYLNRGDLRFEAVPQATPRVPHQWTTGVAAVDINQDGWMDLYLCVADAHNRPDRSRNQLWVHQGLDADGRPTFREMADAYGIADEGFSVQGAFFDYDRDGDLDLYVLTNRMEAGSQNVPRMRPNDGSHPSTDRLYRNEGTGPQGHPVFTNVSREAGITQEGYGLGIAVGDINQDGWPDLYVANDFLSNDLLWINNGRVAEGQPQFTNRAATELKHQSMNGMGTDLADLNNDGWSDIVVVDMLPEDNLRQKTMLPSQNYDRFQLQLRYGYEPQYVRNTLQLNRGPQPDGQLAFSEIGQFSGIQHTDWSWAPLLADFDNDGYQDLYITNGYRRDVTDLDFIVYENAQRQFGTGNLKADARQDVADRMAMLPVVKTSNYFYRNQGDLTFADVTKDWGTHVPSFSNGAAYADLDRDGDLDLVVNNLDEEAFVFENTARTGPDRHFLRLACEGPSGNRQGLGLKATLYQPATTQFRELSVNRGFQSTVEPVLHFGLGNDPRVDSVRITWPDGRVQVLRNVPADQTLWVRHREAQASSPASLSDSQPPLFQQVAAVTHRHQESTFNEFKVQPLLPHSNAQTGPALAVGDLNGDGRDDAFVGGAKDQPARLFVQQPDGSFTALAFTADQRAEDQGALFFDADGDGDQDLYVVSGGVEFYAGNAYYQDRLYRNDGRGRLQRDTLALPPLHNNGSCVVAADWDRDGDLDLFVGGRTIPGQYPLPDQSHLLENDGRGHFTDVTATQAPELAHVGVVNDARWTDTDQDGWPDLLLAGEWMPLTLFQNQQGQFRNVTAVVGLQGTSGWWNSLAAGDFDQDGDLDYVAGNLGRNNPYQISADYPLRVYAKDFDGNGSLDPVLTCYLPGPDGTRHEYPVHSRDAIVDQMVRMKGRFHRYRDYAQAEFSQVFSDEERQDAYVGTCEMVTSMFLENRGVDSSGTVQFRLTPLPDAAQLAPIYGMLAGDFNDDGALDLLAVGNSYATETIYGWYDAGIGTLLAGSTEGGFTVVPNRESGFWVDTDAKAMAELRNPDGQRMIWVTSNQDSLRTFALHTPHPLPLALQPLDAYAEVRLADGRLTRVEFTYGNTYLSQSSRTWEWPRGAQSVTLVDSRGNRRTWKPQFTTQ</sequence>
<dbReference type="InterPro" id="IPR013517">
    <property type="entry name" value="FG-GAP"/>
</dbReference>
<keyword evidence="5" id="KW-1185">Reference proteome</keyword>
<evidence type="ECO:0000313" key="4">
    <source>
        <dbReference type="EMBL" id="SDM22523.1"/>
    </source>
</evidence>
<dbReference type="PANTHER" id="PTHR16026">
    <property type="entry name" value="CARTILAGE ACIDIC PROTEIN 1"/>
    <property type="match status" value="1"/>
</dbReference>
<feature type="signal peptide" evidence="2">
    <location>
        <begin position="1"/>
        <end position="21"/>
    </location>
</feature>
<organism evidence="4 5">
    <name type="scientific">Catalinimonas alkaloidigena</name>
    <dbReference type="NCBI Taxonomy" id="1075417"/>
    <lineage>
        <taxon>Bacteria</taxon>
        <taxon>Pseudomonadati</taxon>
        <taxon>Bacteroidota</taxon>
        <taxon>Cytophagia</taxon>
        <taxon>Cytophagales</taxon>
        <taxon>Catalimonadaceae</taxon>
        <taxon>Catalinimonas</taxon>
    </lineage>
</organism>
<dbReference type="SUPFAM" id="SSF69318">
    <property type="entry name" value="Integrin alpha N-terminal domain"/>
    <property type="match status" value="3"/>
</dbReference>
<dbReference type="AlphaFoldDB" id="A0A1G9RH47"/>
<feature type="domain" description="ASPIC/UnbV" evidence="3">
    <location>
        <begin position="544"/>
        <end position="610"/>
    </location>
</feature>
<dbReference type="STRING" id="1075417.SAMN05421823_111155"/>
<dbReference type="Gene3D" id="2.130.10.130">
    <property type="entry name" value="Integrin alpha, N-terminal"/>
    <property type="match status" value="3"/>
</dbReference>
<protein>
    <submittedName>
        <fullName evidence="4">Repeat domain-containing protein</fullName>
    </submittedName>
</protein>
<name>A0A1G9RH47_9BACT</name>
<dbReference type="InterPro" id="IPR028994">
    <property type="entry name" value="Integrin_alpha_N"/>
</dbReference>
<dbReference type="Pfam" id="PF13517">
    <property type="entry name" value="FG-GAP_3"/>
    <property type="match status" value="6"/>
</dbReference>
<dbReference type="OrthoDB" id="1488345at2"/>
<evidence type="ECO:0000256" key="1">
    <source>
        <dbReference type="ARBA" id="ARBA00022729"/>
    </source>
</evidence>
<dbReference type="InterPro" id="IPR011519">
    <property type="entry name" value="UnbV_ASPIC"/>
</dbReference>
<proteinExistence type="predicted"/>
<reference evidence="4 5" key="1">
    <citation type="submission" date="2016-10" db="EMBL/GenBank/DDBJ databases">
        <authorList>
            <person name="de Groot N.N."/>
        </authorList>
    </citation>
    <scope>NUCLEOTIDE SEQUENCE [LARGE SCALE GENOMIC DNA]</scope>
    <source>
        <strain evidence="4 5">DSM 25186</strain>
    </source>
</reference>
<evidence type="ECO:0000259" key="3">
    <source>
        <dbReference type="Pfam" id="PF07593"/>
    </source>
</evidence>
<dbReference type="Proteomes" id="UP000198510">
    <property type="component" value="Unassembled WGS sequence"/>
</dbReference>
<keyword evidence="1 2" id="KW-0732">Signal</keyword>
<dbReference type="Pfam" id="PF07593">
    <property type="entry name" value="UnbV_ASPIC"/>
    <property type="match status" value="1"/>
</dbReference>
<evidence type="ECO:0000256" key="2">
    <source>
        <dbReference type="SAM" id="SignalP"/>
    </source>
</evidence>
<gene>
    <name evidence="4" type="ORF">SAMN05421823_111155</name>
</gene>
<dbReference type="RefSeq" id="WP_089686743.1">
    <property type="nucleotide sequence ID" value="NZ_FNFO01000011.1"/>
</dbReference>
<accession>A0A1G9RH47</accession>
<dbReference type="PANTHER" id="PTHR16026:SF0">
    <property type="entry name" value="CARTILAGE ACIDIC PROTEIN 1"/>
    <property type="match status" value="1"/>
</dbReference>
<evidence type="ECO:0000313" key="5">
    <source>
        <dbReference type="Proteomes" id="UP000198510"/>
    </source>
</evidence>
<feature type="chain" id="PRO_5011667237" evidence="2">
    <location>
        <begin position="22"/>
        <end position="1200"/>
    </location>
</feature>
<dbReference type="EMBL" id="FNFO01000011">
    <property type="protein sequence ID" value="SDM22523.1"/>
    <property type="molecule type" value="Genomic_DNA"/>
</dbReference>